<accession>A0A146FLU7</accession>
<dbReference type="AlphaFoldDB" id="A0A146FLU7"/>
<evidence type="ECO:0000256" key="6">
    <source>
        <dbReference type="SAM" id="MobiDB-lite"/>
    </source>
</evidence>
<evidence type="ECO:0000313" key="8">
    <source>
        <dbReference type="EMBL" id="GAT26101.1"/>
    </source>
</evidence>
<dbReference type="Gene3D" id="4.10.240.10">
    <property type="entry name" value="Zn(2)-C6 fungal-type DNA-binding domain"/>
    <property type="match status" value="1"/>
</dbReference>
<keyword evidence="4" id="KW-0804">Transcription</keyword>
<dbReference type="GO" id="GO:0009893">
    <property type="term" value="P:positive regulation of metabolic process"/>
    <property type="evidence" value="ECO:0007669"/>
    <property type="project" value="UniProtKB-ARBA"/>
</dbReference>
<evidence type="ECO:0000313" key="9">
    <source>
        <dbReference type="Proteomes" id="UP000075230"/>
    </source>
</evidence>
<reference evidence="8 9" key="1">
    <citation type="journal article" date="2016" name="DNA Res.">
        <title>Genome sequence of Aspergillus luchuensis NBRC 4314.</title>
        <authorList>
            <person name="Yamada O."/>
            <person name="Machida M."/>
            <person name="Hosoyama A."/>
            <person name="Goto M."/>
            <person name="Takahashi T."/>
            <person name="Futagami T."/>
            <person name="Yamagata Y."/>
            <person name="Takeuchi M."/>
            <person name="Kobayashi T."/>
            <person name="Koike H."/>
            <person name="Abe K."/>
            <person name="Asai K."/>
            <person name="Arita M."/>
            <person name="Fujita N."/>
            <person name="Fukuda K."/>
            <person name="Higa K."/>
            <person name="Horikawa H."/>
            <person name="Ishikawa T."/>
            <person name="Jinno K."/>
            <person name="Kato Y."/>
            <person name="Kirimura K."/>
            <person name="Mizutani O."/>
            <person name="Nakasone K."/>
            <person name="Sano M."/>
            <person name="Shiraishi Y."/>
            <person name="Tsukahara M."/>
            <person name="Gomi K."/>
        </authorList>
    </citation>
    <scope>NUCLEOTIDE SEQUENCE [LARGE SCALE GENOMIC DNA]</scope>
    <source>
        <strain evidence="8 9">RIB 2604</strain>
    </source>
</reference>
<reference evidence="9" key="2">
    <citation type="submission" date="2016-02" db="EMBL/GenBank/DDBJ databases">
        <title>Genome sequencing of Aspergillus luchuensis NBRC 4314.</title>
        <authorList>
            <person name="Yamada O."/>
        </authorList>
    </citation>
    <scope>NUCLEOTIDE SEQUENCE [LARGE SCALE GENOMIC DNA]</scope>
    <source>
        <strain evidence="9">RIB 2604</strain>
    </source>
</reference>
<feature type="region of interest" description="Disordered" evidence="6">
    <location>
        <begin position="1"/>
        <end position="45"/>
    </location>
</feature>
<dbReference type="Proteomes" id="UP000075230">
    <property type="component" value="Unassembled WGS sequence"/>
</dbReference>
<name>A0A146FLU7_ASPKA</name>
<evidence type="ECO:0000256" key="2">
    <source>
        <dbReference type="ARBA" id="ARBA00023015"/>
    </source>
</evidence>
<keyword evidence="2" id="KW-0805">Transcription regulation</keyword>
<comment type="caution">
    <text evidence="8">The sequence shown here is derived from an EMBL/GenBank/DDBJ whole genome shotgun (WGS) entry which is preliminary data.</text>
</comment>
<dbReference type="EMBL" id="BCWF01000020">
    <property type="protein sequence ID" value="GAT26101.1"/>
    <property type="molecule type" value="Genomic_DNA"/>
</dbReference>
<sequence>MPAAAKKRSTPVRISPVKSEECSQSPSASEGTSTGSTDKNQLKLHKRSRSVDLTNICPPEIGCFTCRLRRKKCDEKHPSCGACVNLCVKCEYKRPIWWGNAEQRRIQKERIKNKIKQTKMHERNGALTDSAARTRSMAVPSPTSPEYEFGRPAFPEQYDIFASHLPTPAMNQPIYAPTHPYEIDVKTERHTFVNDVPLRHDSCSSTFSTFAPPQLNAPLPTFPSEDWFHDEYFAQVPALPGIDPALCEQSIGQTYAMLQSNIPVSDHDRPLLDHFIHNVLRIIFPVLEAHQRGHLRAQAILQALETNKCYLHCCLSVAAIHLKTTEGLVGEQIDHDIMRNRFEAVSQLCLALGEDTNHEEILDATLAMIFFHCSVGPADDYLPDIPWFEHFQAASNLVHRLGLPTAVPACGNPYMLPPFTMTLASWIDILGSTMHGKTPEFAHTYRAKHLSGSSLGLRELMGCDDRVMYLISEITCLDALKRDGRIDEMGVCSHVSALGQQLEFTEPVNQTLESPFLPNGAFSPEILTKNITAAFRLAARIYLCSLVPGFDRNQPSTVNLVAAVANVLYVIPSGPEGFDRSLVWPILIAGAYSAPDSHFRTVLADRAAALGEHAELGSFGRMYRVLKEVWRVSDESIEPIEPVETVEPVESASAPEERRSSSASSCSDAPVKAEGSQSPKESLVPWGAKEMKKPFLHWREIMQQNGWDYLLL</sequence>
<feature type="compositionally biased region" description="Low complexity" evidence="6">
    <location>
        <begin position="641"/>
        <end position="654"/>
    </location>
</feature>
<protein>
    <submittedName>
        <fullName evidence="8">C6 transcription factor NosA</fullName>
    </submittedName>
</protein>
<dbReference type="SUPFAM" id="SSF57701">
    <property type="entry name" value="Zn2/Cys6 DNA-binding domain"/>
    <property type="match status" value="1"/>
</dbReference>
<dbReference type="GO" id="GO:0008270">
    <property type="term" value="F:zinc ion binding"/>
    <property type="evidence" value="ECO:0007669"/>
    <property type="project" value="InterPro"/>
</dbReference>
<dbReference type="PROSITE" id="PS50048">
    <property type="entry name" value="ZN2_CY6_FUNGAL_2"/>
    <property type="match status" value="1"/>
</dbReference>
<comment type="subcellular location">
    <subcellularLocation>
        <location evidence="1">Nucleus</location>
    </subcellularLocation>
</comment>
<dbReference type="InterPro" id="IPR001138">
    <property type="entry name" value="Zn2Cys6_DnaBD"/>
</dbReference>
<dbReference type="PANTHER" id="PTHR37534:SF50">
    <property type="entry name" value="NOSA PROTEIN"/>
    <property type="match status" value="1"/>
</dbReference>
<feature type="compositionally biased region" description="Basic residues" evidence="6">
    <location>
        <begin position="1"/>
        <end position="10"/>
    </location>
</feature>
<feature type="domain" description="Zn(2)-C6 fungal-type" evidence="7">
    <location>
        <begin position="62"/>
        <end position="92"/>
    </location>
</feature>
<evidence type="ECO:0000259" key="7">
    <source>
        <dbReference type="PROSITE" id="PS50048"/>
    </source>
</evidence>
<dbReference type="PROSITE" id="PS00463">
    <property type="entry name" value="ZN2_CY6_FUNGAL_1"/>
    <property type="match status" value="1"/>
</dbReference>
<dbReference type="Pfam" id="PF11951">
    <property type="entry name" value="Fungal_trans_2"/>
    <property type="match status" value="1"/>
</dbReference>
<evidence type="ECO:0000256" key="1">
    <source>
        <dbReference type="ARBA" id="ARBA00004123"/>
    </source>
</evidence>
<dbReference type="PANTHER" id="PTHR37534">
    <property type="entry name" value="TRANSCRIPTIONAL ACTIVATOR PROTEIN UGA3"/>
    <property type="match status" value="1"/>
</dbReference>
<dbReference type="GO" id="GO:0000981">
    <property type="term" value="F:DNA-binding transcription factor activity, RNA polymerase II-specific"/>
    <property type="evidence" value="ECO:0007669"/>
    <property type="project" value="InterPro"/>
</dbReference>
<feature type="region of interest" description="Disordered" evidence="6">
    <location>
        <begin position="641"/>
        <end position="685"/>
    </location>
</feature>
<keyword evidence="5" id="KW-0539">Nucleus</keyword>
<proteinExistence type="predicted"/>
<dbReference type="InterPro" id="IPR036864">
    <property type="entry name" value="Zn2-C6_fun-type_DNA-bd_sf"/>
</dbReference>
<gene>
    <name evidence="8" type="ORF">RIB2604_02006800</name>
</gene>
<dbReference type="GO" id="GO:0003677">
    <property type="term" value="F:DNA binding"/>
    <property type="evidence" value="ECO:0007669"/>
    <property type="project" value="UniProtKB-KW"/>
</dbReference>
<evidence type="ECO:0000256" key="5">
    <source>
        <dbReference type="ARBA" id="ARBA00023242"/>
    </source>
</evidence>
<organism evidence="8 9">
    <name type="scientific">Aspergillus kawachii</name>
    <name type="common">White koji mold</name>
    <name type="synonym">Aspergillus awamori var. kawachi</name>
    <dbReference type="NCBI Taxonomy" id="1069201"/>
    <lineage>
        <taxon>Eukaryota</taxon>
        <taxon>Fungi</taxon>
        <taxon>Dikarya</taxon>
        <taxon>Ascomycota</taxon>
        <taxon>Pezizomycotina</taxon>
        <taxon>Eurotiomycetes</taxon>
        <taxon>Eurotiomycetidae</taxon>
        <taxon>Eurotiales</taxon>
        <taxon>Aspergillaceae</taxon>
        <taxon>Aspergillus</taxon>
        <taxon>Aspergillus subgen. Circumdati</taxon>
    </lineage>
</organism>
<dbReference type="Pfam" id="PF00172">
    <property type="entry name" value="Zn_clus"/>
    <property type="match status" value="1"/>
</dbReference>
<keyword evidence="3" id="KW-0238">DNA-binding</keyword>
<dbReference type="CDD" id="cd00067">
    <property type="entry name" value="GAL4"/>
    <property type="match status" value="1"/>
</dbReference>
<dbReference type="VEuPathDB" id="FungiDB:ASPFODRAFT_715591"/>
<evidence type="ECO:0000256" key="4">
    <source>
        <dbReference type="ARBA" id="ARBA00023163"/>
    </source>
</evidence>
<feature type="compositionally biased region" description="Polar residues" evidence="6">
    <location>
        <begin position="22"/>
        <end position="39"/>
    </location>
</feature>
<dbReference type="GO" id="GO:0005634">
    <property type="term" value="C:nucleus"/>
    <property type="evidence" value="ECO:0007669"/>
    <property type="project" value="UniProtKB-SubCell"/>
</dbReference>
<dbReference type="InterPro" id="IPR021858">
    <property type="entry name" value="Fun_TF"/>
</dbReference>
<evidence type="ECO:0000256" key="3">
    <source>
        <dbReference type="ARBA" id="ARBA00023125"/>
    </source>
</evidence>